<evidence type="ECO:0000256" key="1">
    <source>
        <dbReference type="SAM" id="Phobius"/>
    </source>
</evidence>
<evidence type="ECO:0008006" key="4">
    <source>
        <dbReference type="Google" id="ProtNLM"/>
    </source>
</evidence>
<dbReference type="EMBL" id="CP000612">
    <property type="protein sequence ID" value="ABO50027.1"/>
    <property type="molecule type" value="Genomic_DNA"/>
</dbReference>
<reference evidence="2 3" key="1">
    <citation type="submission" date="2007-03" db="EMBL/GenBank/DDBJ databases">
        <title>Complete sequence of Desulfotomaculum reducens MI-1.</title>
        <authorList>
            <consortium name="US DOE Joint Genome Institute"/>
            <person name="Copeland A."/>
            <person name="Lucas S."/>
            <person name="Lapidus A."/>
            <person name="Barry K."/>
            <person name="Detter J.C."/>
            <person name="Glavina del Rio T."/>
            <person name="Hammon N."/>
            <person name="Israni S."/>
            <person name="Dalin E."/>
            <person name="Tice H."/>
            <person name="Pitluck S."/>
            <person name="Sims D."/>
            <person name="Brettin T."/>
            <person name="Bruce D."/>
            <person name="Han C."/>
            <person name="Tapia R."/>
            <person name="Schmutz J."/>
            <person name="Larimer F."/>
            <person name="Land M."/>
            <person name="Hauser L."/>
            <person name="Kyrpides N."/>
            <person name="Kim E."/>
            <person name="Tebo B.M."/>
            <person name="Richardson P."/>
        </authorList>
    </citation>
    <scope>NUCLEOTIDE SEQUENCE [LARGE SCALE GENOMIC DNA]</scope>
    <source>
        <strain evidence="2 3">MI-1</strain>
    </source>
</reference>
<protein>
    <recommendedName>
        <fullName evidence="4">DUF2269 family protein</fullName>
    </recommendedName>
</protein>
<gene>
    <name evidence="2" type="ordered locus">Dred_1497</name>
</gene>
<feature type="transmembrane region" description="Helical" evidence="1">
    <location>
        <begin position="12"/>
        <end position="35"/>
    </location>
</feature>
<feature type="transmembrane region" description="Helical" evidence="1">
    <location>
        <begin position="141"/>
        <end position="160"/>
    </location>
</feature>
<name>A4J4M4_DESRM</name>
<dbReference type="AlphaFoldDB" id="A4J4M4"/>
<evidence type="ECO:0000313" key="3">
    <source>
        <dbReference type="Proteomes" id="UP000001556"/>
    </source>
</evidence>
<feature type="transmembrane region" description="Helical" evidence="1">
    <location>
        <begin position="61"/>
        <end position="80"/>
    </location>
</feature>
<keyword evidence="1" id="KW-0812">Transmembrane</keyword>
<proteinExistence type="predicted"/>
<dbReference type="RefSeq" id="WP_011877843.1">
    <property type="nucleotide sequence ID" value="NC_009253.1"/>
</dbReference>
<dbReference type="STRING" id="349161.Dred_1497"/>
<evidence type="ECO:0000313" key="2">
    <source>
        <dbReference type="EMBL" id="ABO50027.1"/>
    </source>
</evidence>
<keyword evidence="1" id="KW-0472">Membrane</keyword>
<keyword evidence="3" id="KW-1185">Reference proteome</keyword>
<dbReference type="eggNOG" id="COG1981">
    <property type="taxonomic scope" value="Bacteria"/>
</dbReference>
<feature type="transmembrane region" description="Helical" evidence="1">
    <location>
        <begin position="92"/>
        <end position="113"/>
    </location>
</feature>
<accession>A4J4M4</accession>
<dbReference type="KEGG" id="drm:Dred_1497"/>
<organism evidence="2 3">
    <name type="scientific">Desulforamulus reducens (strain ATCC BAA-1160 / DSM 100696 / MI-1)</name>
    <name type="common">Desulfotomaculum reducens</name>
    <dbReference type="NCBI Taxonomy" id="349161"/>
    <lineage>
        <taxon>Bacteria</taxon>
        <taxon>Bacillati</taxon>
        <taxon>Bacillota</taxon>
        <taxon>Clostridia</taxon>
        <taxon>Eubacteriales</taxon>
        <taxon>Peptococcaceae</taxon>
        <taxon>Desulforamulus</taxon>
    </lineage>
</organism>
<keyword evidence="1" id="KW-1133">Transmembrane helix</keyword>
<dbReference type="Proteomes" id="UP000001556">
    <property type="component" value="Chromosome"/>
</dbReference>
<sequence length="169" mass="19012">MEINKLGLTGKAWLKGFHIFFACLWIGAAVSMVLLNLVRGHISNGDELWAVNASIKLIDDFIIIPSAFGCLITGLLFSWLTNWGFLKFNWIIVKYIINISAILFGTFFLGPWLNGMEALSEVERVLVLKNSTYLNYAKMNTYFGVLQALVLIIAAFISVFKPWGKRKAT</sequence>
<dbReference type="HOGENOM" id="CLU_114403_1_0_9"/>
<dbReference type="Pfam" id="PF10027">
    <property type="entry name" value="DUF2269"/>
    <property type="match status" value="1"/>
</dbReference>
<dbReference type="InterPro" id="IPR018729">
    <property type="entry name" value="DUF2269_transmembrane"/>
</dbReference>